<keyword evidence="7" id="KW-1133">Transmembrane helix</keyword>
<evidence type="ECO:0000313" key="9">
    <source>
        <dbReference type="EMBL" id="AUN31840.1"/>
    </source>
</evidence>
<keyword evidence="2 7" id="KW-0349">Heme</keyword>
<keyword evidence="3 7" id="KW-0479">Metal-binding</keyword>
<dbReference type="KEGG" id="ncb:C0V82_12320"/>
<evidence type="ECO:0000256" key="2">
    <source>
        <dbReference type="ARBA" id="ARBA00022617"/>
    </source>
</evidence>
<dbReference type="Gene3D" id="1.10.8.640">
    <property type="entry name" value="Cytochrome C biogenesis protein"/>
    <property type="match status" value="1"/>
</dbReference>
<dbReference type="InterPro" id="IPR005616">
    <property type="entry name" value="CcmH/CycL/Ccl2/NrfF_N"/>
</dbReference>
<keyword evidence="4 7" id="KW-0732">Signal</keyword>
<dbReference type="GO" id="GO:0017004">
    <property type="term" value="P:cytochrome complex assembly"/>
    <property type="evidence" value="ECO:0007669"/>
    <property type="project" value="UniProtKB-KW"/>
</dbReference>
<evidence type="ECO:0000256" key="6">
    <source>
        <dbReference type="ARBA" id="ARBA00023004"/>
    </source>
</evidence>
<keyword evidence="10" id="KW-1185">Reference proteome</keyword>
<dbReference type="EMBL" id="CP025611">
    <property type="protein sequence ID" value="AUN31840.1"/>
    <property type="molecule type" value="Genomic_DNA"/>
</dbReference>
<evidence type="ECO:0000259" key="8">
    <source>
        <dbReference type="Pfam" id="PF03918"/>
    </source>
</evidence>
<dbReference type="GO" id="GO:0046872">
    <property type="term" value="F:metal ion binding"/>
    <property type="evidence" value="ECO:0007669"/>
    <property type="project" value="UniProtKB-KW"/>
</dbReference>
<dbReference type="PANTHER" id="PTHR47870:SF1">
    <property type="entry name" value="CYTOCHROME C-TYPE BIOGENESIS PROTEIN CCMH"/>
    <property type="match status" value="1"/>
</dbReference>
<dbReference type="GO" id="GO:0005886">
    <property type="term" value="C:plasma membrane"/>
    <property type="evidence" value="ECO:0007669"/>
    <property type="project" value="TreeGrafter"/>
</dbReference>
<feature type="transmembrane region" description="Helical" evidence="7">
    <location>
        <begin position="33"/>
        <end position="56"/>
    </location>
</feature>
<dbReference type="RefSeq" id="WP_102113404.1">
    <property type="nucleotide sequence ID" value="NZ_BMGN01000008.1"/>
</dbReference>
<feature type="domain" description="CcmH/CycL/Ccl2/NrfF N-terminal" evidence="8">
    <location>
        <begin position="43"/>
        <end position="186"/>
    </location>
</feature>
<evidence type="ECO:0000256" key="1">
    <source>
        <dbReference type="ARBA" id="ARBA00010342"/>
    </source>
</evidence>
<dbReference type="Pfam" id="PF03918">
    <property type="entry name" value="CcmH"/>
    <property type="match status" value="1"/>
</dbReference>
<dbReference type="CDD" id="cd16378">
    <property type="entry name" value="CcmH_N"/>
    <property type="match status" value="1"/>
</dbReference>
<proteinExistence type="inferred from homology"/>
<dbReference type="PANTHER" id="PTHR47870">
    <property type="entry name" value="CYTOCHROME C-TYPE BIOGENESIS PROTEIN CCMH"/>
    <property type="match status" value="1"/>
</dbReference>
<dbReference type="InterPro" id="IPR051263">
    <property type="entry name" value="C-type_cytochrome_biogenesis"/>
</dbReference>
<keyword evidence="7" id="KW-0812">Transmembrane</keyword>
<organism evidence="9 10">
    <name type="scientific">Niveispirillum cyanobacteriorum</name>
    <dbReference type="NCBI Taxonomy" id="1612173"/>
    <lineage>
        <taxon>Bacteria</taxon>
        <taxon>Pseudomonadati</taxon>
        <taxon>Pseudomonadota</taxon>
        <taxon>Alphaproteobacteria</taxon>
        <taxon>Rhodospirillales</taxon>
        <taxon>Azospirillaceae</taxon>
        <taxon>Niveispirillum</taxon>
    </lineage>
</organism>
<dbReference type="InterPro" id="IPR038297">
    <property type="entry name" value="CcmH/CycL/NrfF/Ccl2_sf"/>
</dbReference>
<gene>
    <name evidence="9" type="ORF">C0V82_12320</name>
</gene>
<reference evidence="9 10" key="1">
    <citation type="submission" date="2017-12" db="EMBL/GenBank/DDBJ databases">
        <title>Genomes of bacteria within cyanobacterial aggregates.</title>
        <authorList>
            <person name="Cai H."/>
        </authorList>
    </citation>
    <scope>NUCLEOTIDE SEQUENCE [LARGE SCALE GENOMIC DNA]</scope>
    <source>
        <strain evidence="9 10">TH16</strain>
    </source>
</reference>
<dbReference type="OrthoDB" id="9804975at2"/>
<comment type="similarity">
    <text evidence="1 7">Belongs to the CcmH/CycL/Ccl2/NrfF family.</text>
</comment>
<keyword evidence="6 7" id="KW-0408">Iron</keyword>
<comment type="function">
    <text evidence="7">Possible subunit of a heme lyase.</text>
</comment>
<feature type="transmembrane region" description="Helical" evidence="7">
    <location>
        <begin position="138"/>
        <end position="159"/>
    </location>
</feature>
<keyword evidence="5" id="KW-0201">Cytochrome c-type biogenesis</keyword>
<evidence type="ECO:0000256" key="3">
    <source>
        <dbReference type="ARBA" id="ARBA00022723"/>
    </source>
</evidence>
<evidence type="ECO:0000313" key="10">
    <source>
        <dbReference type="Proteomes" id="UP000234752"/>
    </source>
</evidence>
<accession>A0A2K9NFE0</accession>
<evidence type="ECO:0000256" key="5">
    <source>
        <dbReference type="ARBA" id="ARBA00022748"/>
    </source>
</evidence>
<dbReference type="Proteomes" id="UP000234752">
    <property type="component" value="Chromosome eg_1"/>
</dbReference>
<sequence>MRSLRRRAGAFAPLAYGARAPGRQSPAYAVGRFWPSAWIASTLLAATLVLPALAVMPDEKLADPVMEARAREISKELRCLVCQNQSIDDSNADLARDLRVLVRERLVAGDSNEQVLAYVHDRYGDFVLLRPPVTGYTALLWGGPFALLLLAGFGTALYMRQRRRDVETTPAPALTAEEEARLAALLNDDKPGVGR</sequence>
<dbReference type="AlphaFoldDB" id="A0A2K9NFE0"/>
<evidence type="ECO:0000256" key="7">
    <source>
        <dbReference type="RuleBase" id="RU364112"/>
    </source>
</evidence>
<protein>
    <recommendedName>
        <fullName evidence="7">Cytochrome c-type biogenesis protein</fullName>
    </recommendedName>
</protein>
<name>A0A2K9NFE0_9PROT</name>
<keyword evidence="7" id="KW-0472">Membrane</keyword>
<evidence type="ECO:0000256" key="4">
    <source>
        <dbReference type="ARBA" id="ARBA00022729"/>
    </source>
</evidence>